<dbReference type="RefSeq" id="WP_109929515.1">
    <property type="nucleotide sequence ID" value="NZ_QGNY01000003.1"/>
</dbReference>
<accession>A0A317F1D9</accession>
<reference evidence="3" key="1">
    <citation type="submission" date="2018-05" db="EMBL/GenBank/DDBJ databases">
        <title>Pedobacter paludis sp. nov., isolated from wetland soil.</title>
        <authorList>
            <person name="Zhang Y."/>
        </authorList>
    </citation>
    <scope>NUCLEOTIDE SEQUENCE [LARGE SCALE GENOMIC DNA]</scope>
    <source>
        <strain evidence="3">R-8</strain>
    </source>
</reference>
<sequence>MKEGRDIDKLFKEGLENPDLPFNDLDWDNLEEKLHPKQKRRIVPVIWFAAATGIAAMLLIVFLFLKSDVNAPTKNSVVKVNGNKKIETESEDKTRLNDSTAQINNLAENGISNKENLRRFEAQHSVNSISNTSFKGDFNKINDNDRLPLSSDVINGNLLANVNYGLSLNAEVNPVQYQSQKLVNSPGRTKLDKAFSPVFKSKPRLVLSILAAPDLTSVQSSGESDLSASFGAELTLFLNKKLSITSGAAYAKKIYDSDFSLYRPNSTYVFKVDPTNVHANCDVIDIPLNVNYKVFDNNRNSITVSTGLSSYLMLKEKYSYTYRDEYQKPLDYEVKNQNQHYLGIANVGVEFQHKINNNLSISARPFMKIPLTDIGCGNSKLSSTGVAVSLNMNLFKKN</sequence>
<dbReference type="EMBL" id="QGNY01000003">
    <property type="protein sequence ID" value="PWS32063.1"/>
    <property type="molecule type" value="Genomic_DNA"/>
</dbReference>
<evidence type="ECO:0008006" key="4">
    <source>
        <dbReference type="Google" id="ProtNLM"/>
    </source>
</evidence>
<evidence type="ECO:0000313" key="2">
    <source>
        <dbReference type="EMBL" id="PWS32063.1"/>
    </source>
</evidence>
<dbReference type="OrthoDB" id="1523584at2"/>
<feature type="transmembrane region" description="Helical" evidence="1">
    <location>
        <begin position="42"/>
        <end position="65"/>
    </location>
</feature>
<evidence type="ECO:0000313" key="3">
    <source>
        <dbReference type="Proteomes" id="UP000245391"/>
    </source>
</evidence>
<organism evidence="2 3">
    <name type="scientific">Pedobacter paludis</name>
    <dbReference type="NCBI Taxonomy" id="2203212"/>
    <lineage>
        <taxon>Bacteria</taxon>
        <taxon>Pseudomonadati</taxon>
        <taxon>Bacteroidota</taxon>
        <taxon>Sphingobacteriia</taxon>
        <taxon>Sphingobacteriales</taxon>
        <taxon>Sphingobacteriaceae</taxon>
        <taxon>Pedobacter</taxon>
    </lineage>
</organism>
<keyword evidence="3" id="KW-1185">Reference proteome</keyword>
<proteinExistence type="predicted"/>
<keyword evidence="1" id="KW-0812">Transmembrane</keyword>
<dbReference type="Proteomes" id="UP000245391">
    <property type="component" value="Unassembled WGS sequence"/>
</dbReference>
<protein>
    <recommendedName>
        <fullName evidence="4">Outer membrane protein beta-barrel domain-containing protein</fullName>
    </recommendedName>
</protein>
<keyword evidence="1" id="KW-1133">Transmembrane helix</keyword>
<name>A0A317F1D9_9SPHI</name>
<evidence type="ECO:0000256" key="1">
    <source>
        <dbReference type="SAM" id="Phobius"/>
    </source>
</evidence>
<keyword evidence="1" id="KW-0472">Membrane</keyword>
<gene>
    <name evidence="2" type="ORF">DF947_09800</name>
</gene>
<dbReference type="AlphaFoldDB" id="A0A317F1D9"/>
<comment type="caution">
    <text evidence="2">The sequence shown here is derived from an EMBL/GenBank/DDBJ whole genome shotgun (WGS) entry which is preliminary data.</text>
</comment>